<keyword evidence="3" id="KW-0998">Cell outer membrane</keyword>
<dbReference type="SUPFAM" id="SSF56935">
    <property type="entry name" value="Porins"/>
    <property type="match status" value="1"/>
</dbReference>
<dbReference type="EMBL" id="BRVO01000002">
    <property type="protein sequence ID" value="GLB49576.1"/>
    <property type="molecule type" value="Genomic_DNA"/>
</dbReference>
<evidence type="ECO:0000256" key="2">
    <source>
        <dbReference type="ARBA" id="ARBA00023136"/>
    </source>
</evidence>
<organism evidence="4 5">
    <name type="scientific">Neptunitalea lumnitzerae</name>
    <dbReference type="NCBI Taxonomy" id="2965509"/>
    <lineage>
        <taxon>Bacteria</taxon>
        <taxon>Pseudomonadati</taxon>
        <taxon>Bacteroidota</taxon>
        <taxon>Flavobacteriia</taxon>
        <taxon>Flavobacteriales</taxon>
        <taxon>Flavobacteriaceae</taxon>
        <taxon>Neptunitalea</taxon>
    </lineage>
</organism>
<dbReference type="Proteomes" id="UP001143543">
    <property type="component" value="Unassembled WGS sequence"/>
</dbReference>
<keyword evidence="5" id="KW-1185">Reference proteome</keyword>
<evidence type="ECO:0000313" key="5">
    <source>
        <dbReference type="Proteomes" id="UP001143543"/>
    </source>
</evidence>
<reference evidence="4" key="1">
    <citation type="submission" date="2022-07" db="EMBL/GenBank/DDBJ databases">
        <title>Taxonomy of Novel Oxalotrophic and Methylotrophic Bacteria.</title>
        <authorList>
            <person name="Sahin N."/>
            <person name="Tani A."/>
        </authorList>
    </citation>
    <scope>NUCLEOTIDE SEQUENCE</scope>
    <source>
        <strain evidence="4">Y10</strain>
    </source>
</reference>
<keyword evidence="2" id="KW-0472">Membrane</keyword>
<gene>
    <name evidence="4" type="ORF">Y10_19440</name>
</gene>
<dbReference type="Gene3D" id="2.40.170.20">
    <property type="entry name" value="TonB-dependent receptor, beta-barrel domain"/>
    <property type="match status" value="1"/>
</dbReference>
<protein>
    <submittedName>
        <fullName evidence="4">2,6-beta-D-fructofuranosidase</fullName>
    </submittedName>
</protein>
<comment type="subcellular location">
    <subcellularLocation>
        <location evidence="1">Cell outer membrane</location>
    </subcellularLocation>
</comment>
<dbReference type="InterPro" id="IPR036942">
    <property type="entry name" value="Beta-barrel_TonB_sf"/>
</dbReference>
<proteinExistence type="predicted"/>
<comment type="caution">
    <text evidence="4">The sequence shown here is derived from an EMBL/GenBank/DDBJ whole genome shotgun (WGS) entry which is preliminary data.</text>
</comment>
<accession>A0ABQ5MJI3</accession>
<evidence type="ECO:0000256" key="3">
    <source>
        <dbReference type="ARBA" id="ARBA00023237"/>
    </source>
</evidence>
<evidence type="ECO:0000256" key="1">
    <source>
        <dbReference type="ARBA" id="ARBA00004442"/>
    </source>
</evidence>
<evidence type="ECO:0000313" key="4">
    <source>
        <dbReference type="EMBL" id="GLB49576.1"/>
    </source>
</evidence>
<name>A0ABQ5MJI3_9FLAO</name>
<sequence length="759" mass="86238">MGYSQNKKATDSIKVAKSDTIQLKDRDTENRNVMLNAGANVGPRNVNIGLPFDGDIAILENSLPVVNSFWPQNPLTVWRYDSSIGNIGLLSYSETAITTGKLGYAVDSYDRFVARNGKFKGYISSKFNHFGLNETSANISSSIGDRKNGWGYTLSTYQMFDPASYTLGFSQQSDRTQFYKLGISKKLKTGTLQFLYSYKKSRSVQSVYQPFMYKGNGETEQLDNFELGLDSYIVQDGLIPFYDKLTGEKRFYDMNSDDIAAITHSIDVLGDFKLKNNWKLNFATRFMKSKAPMSIQFPVTSTLAEDIPASGMSYTLLGNSAPYEGNVQQVSSYYIDPTDITTIMSRLELAGKKGSHDIKLGLQQQYYREDIFKLNTSVYYQTIEPQPKKLTASAYIPAYGMYVPITDEDGIIKAASGGSDVYREDSYLHKLAVYGLDTWAPSNKLDVILGGRIERFESRGKMAPYQDEIVYQDIDGNGIHETKRPLKDFTQSEWNVAGTASFIYKTFNRAGISGEFTYNEIRKDFGSYNSDYSDYIKNKNPILFGSAGVYFNHPLFNVVSKLTYISKRDNVRNIVAYNPSNPSETNTIYPIFYDIETFGWTTDILSNPFKNFDIHFLVTLQNPIYKNFSYDAFGQNYSYDNKNIPELSKVLLEIDPSYKLFNQKVKLWASLRYFGKQYSTLSNALYYNGWWETFAGIDYTYRRKLDLKLDVTNFLNQYGVKGSIIGGELITDSNAYDNKILTGSYIRPFTVSVSVNYKF</sequence>